<evidence type="ECO:0000256" key="5">
    <source>
        <dbReference type="ARBA" id="ARBA00004692"/>
    </source>
</evidence>
<comment type="caution">
    <text evidence="15">The sequence shown here is derived from an EMBL/GenBank/DDBJ whole genome shotgun (WGS) entry which is preliminary data.</text>
</comment>
<dbReference type="SUPFAM" id="SSF52540">
    <property type="entry name" value="P-loop containing nucleoside triphosphate hydrolases"/>
    <property type="match status" value="1"/>
</dbReference>
<comment type="function">
    <text evidence="4 14">Catalyzes ATP-dependent phosphorylation of adenosylcobinamide and addition of GMP to adenosylcobinamide phosphate.</text>
</comment>
<dbReference type="PIRSF" id="PIRSF006135">
    <property type="entry name" value="CobU"/>
    <property type="match status" value="1"/>
</dbReference>
<keyword evidence="12 14" id="KW-0067">ATP-binding</keyword>
<dbReference type="EC" id="2.7.1.156" evidence="14"/>
<evidence type="ECO:0000256" key="8">
    <source>
        <dbReference type="ARBA" id="ARBA00022573"/>
    </source>
</evidence>
<dbReference type="CDD" id="cd00544">
    <property type="entry name" value="CobU"/>
    <property type="match status" value="1"/>
</dbReference>
<sequence length="173" mass="19349">MSVYVRTTFVLGGARSGKSVFAEQLAHASGLERHYVATGQAYDDEMRQRIARHQEDRGEGWYTHEVPVDLPLHLRQLQASDRVVLVDCLTLWLTNLMMAEADIESAGTDLLKGLSTWEGRFVIVSNEVGLGIVPDNKMAREFRDHAGRLHQRIAMVADEVFFIAAGLPLKMKG</sequence>
<evidence type="ECO:0000256" key="13">
    <source>
        <dbReference type="ARBA" id="ARBA00023134"/>
    </source>
</evidence>
<proteinExistence type="inferred from homology"/>
<comment type="catalytic activity">
    <reaction evidence="1 14">
        <text>adenosylcob(III)inamide + ATP = adenosylcob(III)inamide phosphate + ADP + H(+)</text>
        <dbReference type="Rhea" id="RHEA:15769"/>
        <dbReference type="ChEBI" id="CHEBI:2480"/>
        <dbReference type="ChEBI" id="CHEBI:15378"/>
        <dbReference type="ChEBI" id="CHEBI:30616"/>
        <dbReference type="ChEBI" id="CHEBI:58502"/>
        <dbReference type="ChEBI" id="CHEBI:456216"/>
        <dbReference type="EC" id="2.7.1.156"/>
    </reaction>
</comment>
<evidence type="ECO:0000256" key="14">
    <source>
        <dbReference type="PIRNR" id="PIRNR006135"/>
    </source>
</evidence>
<gene>
    <name evidence="15" type="ORF">ABID21_001086</name>
</gene>
<keyword evidence="15" id="KW-0548">Nucleotidyltransferase</keyword>
<dbReference type="PANTHER" id="PTHR34848">
    <property type="match status" value="1"/>
</dbReference>
<dbReference type="Gene3D" id="3.40.50.300">
    <property type="entry name" value="P-loop containing nucleotide triphosphate hydrolases"/>
    <property type="match status" value="1"/>
</dbReference>
<comment type="similarity">
    <text evidence="7 14">Belongs to the CobU/CobP family.</text>
</comment>
<dbReference type="GO" id="GO:0043752">
    <property type="term" value="F:adenosylcobinamide kinase activity"/>
    <property type="evidence" value="ECO:0007669"/>
    <property type="project" value="UniProtKB-EC"/>
</dbReference>
<dbReference type="PANTHER" id="PTHR34848:SF1">
    <property type="entry name" value="BIFUNCTIONAL ADENOSYLCOBALAMIN BIOSYNTHESIS PROTEIN COBU"/>
    <property type="match status" value="1"/>
</dbReference>
<protein>
    <recommendedName>
        <fullName evidence="14">Bifunctional adenosylcobalamin biosynthesis protein</fullName>
        <ecNumber evidence="14">2.7.1.156</ecNumber>
        <ecNumber evidence="14">2.7.7.62</ecNumber>
    </recommendedName>
</protein>
<evidence type="ECO:0000256" key="1">
    <source>
        <dbReference type="ARBA" id="ARBA00000312"/>
    </source>
</evidence>
<evidence type="ECO:0000313" key="15">
    <source>
        <dbReference type="EMBL" id="MET3584985.1"/>
    </source>
</evidence>
<keyword evidence="10 14" id="KW-0547">Nucleotide-binding</keyword>
<keyword evidence="11 14" id="KW-0418">Kinase</keyword>
<keyword evidence="13 14" id="KW-0342">GTP-binding</keyword>
<dbReference type="RefSeq" id="WP_247242773.1">
    <property type="nucleotide sequence ID" value="NZ_JALJRA010000003.1"/>
</dbReference>
<keyword evidence="8 14" id="KW-0169">Cobalamin biosynthesis</keyword>
<evidence type="ECO:0000256" key="10">
    <source>
        <dbReference type="ARBA" id="ARBA00022741"/>
    </source>
</evidence>
<keyword evidence="9 14" id="KW-0808">Transferase</keyword>
<reference evidence="15 16" key="1">
    <citation type="submission" date="2024-06" db="EMBL/GenBank/DDBJ databases">
        <title>Genomic Encyclopedia of Type Strains, Phase IV (KMG-IV): sequencing the most valuable type-strain genomes for metagenomic binning, comparative biology and taxonomic classification.</title>
        <authorList>
            <person name="Goeker M."/>
        </authorList>
    </citation>
    <scope>NUCLEOTIDE SEQUENCE [LARGE SCALE GENOMIC DNA]</scope>
    <source>
        <strain evidence="15 16">DSM 105042</strain>
    </source>
</reference>
<dbReference type="InterPro" id="IPR003203">
    <property type="entry name" value="CobU/CobP"/>
</dbReference>
<evidence type="ECO:0000256" key="11">
    <source>
        <dbReference type="ARBA" id="ARBA00022777"/>
    </source>
</evidence>
<evidence type="ECO:0000256" key="2">
    <source>
        <dbReference type="ARBA" id="ARBA00000711"/>
    </source>
</evidence>
<evidence type="ECO:0000256" key="12">
    <source>
        <dbReference type="ARBA" id="ARBA00022840"/>
    </source>
</evidence>
<dbReference type="Pfam" id="PF02283">
    <property type="entry name" value="CobU"/>
    <property type="match status" value="1"/>
</dbReference>
<dbReference type="Proteomes" id="UP001549031">
    <property type="component" value="Unassembled WGS sequence"/>
</dbReference>
<dbReference type="EMBL" id="JBEPLJ010000003">
    <property type="protein sequence ID" value="MET3584985.1"/>
    <property type="molecule type" value="Genomic_DNA"/>
</dbReference>
<evidence type="ECO:0000313" key="16">
    <source>
        <dbReference type="Proteomes" id="UP001549031"/>
    </source>
</evidence>
<evidence type="ECO:0000256" key="7">
    <source>
        <dbReference type="ARBA" id="ARBA00007490"/>
    </source>
</evidence>
<organism evidence="15 16">
    <name type="scientific">Pseudorhizobium tarimense</name>
    <dbReference type="NCBI Taxonomy" id="1079109"/>
    <lineage>
        <taxon>Bacteria</taxon>
        <taxon>Pseudomonadati</taxon>
        <taxon>Pseudomonadota</taxon>
        <taxon>Alphaproteobacteria</taxon>
        <taxon>Hyphomicrobiales</taxon>
        <taxon>Rhizobiaceae</taxon>
        <taxon>Rhizobium/Agrobacterium group</taxon>
        <taxon>Pseudorhizobium</taxon>
    </lineage>
</organism>
<evidence type="ECO:0000256" key="6">
    <source>
        <dbReference type="ARBA" id="ARBA00005159"/>
    </source>
</evidence>
<name>A0ABV2H360_9HYPH</name>
<evidence type="ECO:0000256" key="4">
    <source>
        <dbReference type="ARBA" id="ARBA00003889"/>
    </source>
</evidence>
<evidence type="ECO:0000256" key="3">
    <source>
        <dbReference type="ARBA" id="ARBA00001522"/>
    </source>
</evidence>
<comment type="catalytic activity">
    <reaction evidence="2 14">
        <text>adenosylcob(III)inamide phosphate + GTP + H(+) = adenosylcob(III)inamide-GDP + diphosphate</text>
        <dbReference type="Rhea" id="RHEA:22712"/>
        <dbReference type="ChEBI" id="CHEBI:15378"/>
        <dbReference type="ChEBI" id="CHEBI:33019"/>
        <dbReference type="ChEBI" id="CHEBI:37565"/>
        <dbReference type="ChEBI" id="CHEBI:58502"/>
        <dbReference type="ChEBI" id="CHEBI:60487"/>
        <dbReference type="EC" id="2.7.7.62"/>
    </reaction>
</comment>
<dbReference type="NCBIfam" id="NF004469">
    <property type="entry name" value="PRK05800.1"/>
    <property type="match status" value="1"/>
</dbReference>
<keyword evidence="16" id="KW-1185">Reference proteome</keyword>
<comment type="catalytic activity">
    <reaction evidence="3">
        <text>adenosylcob(III)inamide + GTP = adenosylcob(III)inamide phosphate + GDP + H(+)</text>
        <dbReference type="Rhea" id="RHEA:15765"/>
        <dbReference type="ChEBI" id="CHEBI:2480"/>
        <dbReference type="ChEBI" id="CHEBI:15378"/>
        <dbReference type="ChEBI" id="CHEBI:37565"/>
        <dbReference type="ChEBI" id="CHEBI:58189"/>
        <dbReference type="ChEBI" id="CHEBI:58502"/>
        <dbReference type="EC" id="2.7.1.156"/>
    </reaction>
</comment>
<accession>A0ABV2H360</accession>
<dbReference type="InterPro" id="IPR027417">
    <property type="entry name" value="P-loop_NTPase"/>
</dbReference>
<evidence type="ECO:0000256" key="9">
    <source>
        <dbReference type="ARBA" id="ARBA00022679"/>
    </source>
</evidence>
<comment type="pathway">
    <text evidence="5 14">Cofactor biosynthesis; adenosylcobalamin biosynthesis; adenosylcobalamin from cob(II)yrinate a,c-diamide: step 6/7.</text>
</comment>
<dbReference type="GO" id="GO:0008820">
    <property type="term" value="F:cobinamide phosphate guanylyltransferase activity"/>
    <property type="evidence" value="ECO:0007669"/>
    <property type="project" value="UniProtKB-EC"/>
</dbReference>
<comment type="pathway">
    <text evidence="6 14">Cofactor biosynthesis; adenosylcobalamin biosynthesis; adenosylcobalamin from cob(II)yrinate a,c-diamide: step 5/7.</text>
</comment>
<dbReference type="EC" id="2.7.7.62" evidence="14"/>